<evidence type="ECO:0000313" key="4">
    <source>
        <dbReference type="Proteomes" id="UP000183994"/>
    </source>
</evidence>
<dbReference type="AlphaFoldDB" id="A0A1M6GYN0"/>
<feature type="repeat" description="TPR" evidence="1">
    <location>
        <begin position="35"/>
        <end position="68"/>
    </location>
</feature>
<dbReference type="Pfam" id="PF13181">
    <property type="entry name" value="TPR_8"/>
    <property type="match status" value="2"/>
</dbReference>
<dbReference type="STRING" id="1121393.SAMN02745216_01145"/>
<dbReference type="SUPFAM" id="SSF48452">
    <property type="entry name" value="TPR-like"/>
    <property type="match status" value="1"/>
</dbReference>
<dbReference type="InterPro" id="IPR019734">
    <property type="entry name" value="TPR_rpt"/>
</dbReference>
<proteinExistence type="predicted"/>
<sequence>MFRLITVVFTVLVLAVSCTTVMAEETNPEVRALLDQGWEHVKLMHIDLGNLDKAEALFAKALELKPDSAEANWRMAEVLFKIADNKPMEEDQTTATFVKGLDYAGKSLELEPDNAGGLFWSGCINGQMARRVGVLKALGKVKAAKKDLHTLVEKYPDHRYATISYAILGAIYSSTPWPMKDMDKALEYGQTAVKRDPKLSFASVELAMVYIKDDQYDKARAELNRCLEVKDPTYIWDSTLKNWPKAKELLEEIKDK</sequence>
<dbReference type="EMBL" id="FQZU01000004">
    <property type="protein sequence ID" value="SHJ15016.1"/>
    <property type="molecule type" value="Genomic_DNA"/>
</dbReference>
<dbReference type="SMART" id="SM00028">
    <property type="entry name" value="TPR"/>
    <property type="match status" value="3"/>
</dbReference>
<accession>A0A1M6GYN0</accession>
<dbReference type="Pfam" id="PF13174">
    <property type="entry name" value="TPR_6"/>
    <property type="match status" value="1"/>
</dbReference>
<feature type="signal peptide" evidence="2">
    <location>
        <begin position="1"/>
        <end position="23"/>
    </location>
</feature>
<keyword evidence="1" id="KW-0802">TPR repeat</keyword>
<evidence type="ECO:0000256" key="2">
    <source>
        <dbReference type="SAM" id="SignalP"/>
    </source>
</evidence>
<evidence type="ECO:0000256" key="1">
    <source>
        <dbReference type="PROSITE-ProRule" id="PRU00339"/>
    </source>
</evidence>
<dbReference type="Gene3D" id="1.25.40.10">
    <property type="entry name" value="Tetratricopeptide repeat domain"/>
    <property type="match status" value="1"/>
</dbReference>
<gene>
    <name evidence="3" type="ORF">SAMN02745216_01145</name>
</gene>
<organism evidence="3 4">
    <name type="scientific">Desulfatibacillum alkenivorans DSM 16219</name>
    <dbReference type="NCBI Taxonomy" id="1121393"/>
    <lineage>
        <taxon>Bacteria</taxon>
        <taxon>Pseudomonadati</taxon>
        <taxon>Thermodesulfobacteriota</taxon>
        <taxon>Desulfobacteria</taxon>
        <taxon>Desulfobacterales</taxon>
        <taxon>Desulfatibacillaceae</taxon>
        <taxon>Desulfatibacillum</taxon>
    </lineage>
</organism>
<keyword evidence="4" id="KW-1185">Reference proteome</keyword>
<dbReference type="PROSITE" id="PS50005">
    <property type="entry name" value="TPR"/>
    <property type="match status" value="1"/>
</dbReference>
<feature type="chain" id="PRO_5013268785" evidence="2">
    <location>
        <begin position="24"/>
        <end position="256"/>
    </location>
</feature>
<protein>
    <submittedName>
        <fullName evidence="3">Tfp pilus assembly protein PilF</fullName>
    </submittedName>
</protein>
<dbReference type="RefSeq" id="WP_073473850.1">
    <property type="nucleotide sequence ID" value="NZ_FQZU01000004.1"/>
</dbReference>
<evidence type="ECO:0000313" key="3">
    <source>
        <dbReference type="EMBL" id="SHJ15016.1"/>
    </source>
</evidence>
<dbReference type="InterPro" id="IPR011990">
    <property type="entry name" value="TPR-like_helical_dom_sf"/>
</dbReference>
<dbReference type="Proteomes" id="UP000183994">
    <property type="component" value="Unassembled WGS sequence"/>
</dbReference>
<reference evidence="4" key="1">
    <citation type="submission" date="2016-11" db="EMBL/GenBank/DDBJ databases">
        <authorList>
            <person name="Varghese N."/>
            <person name="Submissions S."/>
        </authorList>
    </citation>
    <scope>NUCLEOTIDE SEQUENCE [LARGE SCALE GENOMIC DNA]</scope>
    <source>
        <strain evidence="4">DSM 16219</strain>
    </source>
</reference>
<dbReference type="PROSITE" id="PS51257">
    <property type="entry name" value="PROKAR_LIPOPROTEIN"/>
    <property type="match status" value="1"/>
</dbReference>
<keyword evidence="2" id="KW-0732">Signal</keyword>
<name>A0A1M6GYN0_9BACT</name>
<dbReference type="OrthoDB" id="5420989at2"/>